<dbReference type="Proteomes" id="UP000018948">
    <property type="component" value="Unassembled WGS sequence"/>
</dbReference>
<sequence>MSPLGASTWSTCEWNAIRDHDCESGLNGNAVRSQGCASDLEWNAGGERSGHIY</sequence>
<name>W2YHE3_PHYNI</name>
<accession>W2YHE3</accession>
<evidence type="ECO:0000313" key="1">
    <source>
        <dbReference type="EMBL" id="ETP33604.1"/>
    </source>
</evidence>
<proteinExistence type="predicted"/>
<gene>
    <name evidence="1" type="ORF">F442_17879</name>
</gene>
<dbReference type="AlphaFoldDB" id="W2YHE3"/>
<organism evidence="1 2">
    <name type="scientific">Phytophthora nicotianae P10297</name>
    <dbReference type="NCBI Taxonomy" id="1317064"/>
    <lineage>
        <taxon>Eukaryota</taxon>
        <taxon>Sar</taxon>
        <taxon>Stramenopiles</taxon>
        <taxon>Oomycota</taxon>
        <taxon>Peronosporomycetes</taxon>
        <taxon>Peronosporales</taxon>
        <taxon>Peronosporaceae</taxon>
        <taxon>Phytophthora</taxon>
    </lineage>
</organism>
<evidence type="ECO:0000313" key="2">
    <source>
        <dbReference type="Proteomes" id="UP000018948"/>
    </source>
</evidence>
<dbReference type="EMBL" id="ANIY01003722">
    <property type="protein sequence ID" value="ETP33604.1"/>
    <property type="molecule type" value="Genomic_DNA"/>
</dbReference>
<protein>
    <submittedName>
        <fullName evidence="1">Uncharacterized protein</fullName>
    </submittedName>
</protein>
<reference evidence="1 2" key="1">
    <citation type="submission" date="2013-11" db="EMBL/GenBank/DDBJ databases">
        <title>The Genome Sequence of Phytophthora parasitica P10297.</title>
        <authorList>
            <consortium name="The Broad Institute Genomics Platform"/>
            <person name="Russ C."/>
            <person name="Tyler B."/>
            <person name="Panabieres F."/>
            <person name="Shan W."/>
            <person name="Tripathy S."/>
            <person name="Grunwald N."/>
            <person name="Machado M."/>
            <person name="Johnson C.S."/>
            <person name="Walker B."/>
            <person name="Young S.K."/>
            <person name="Zeng Q."/>
            <person name="Gargeya S."/>
            <person name="Fitzgerald M."/>
            <person name="Haas B."/>
            <person name="Abouelleil A."/>
            <person name="Allen A.W."/>
            <person name="Alvarado L."/>
            <person name="Arachchi H.M."/>
            <person name="Berlin A.M."/>
            <person name="Chapman S.B."/>
            <person name="Gainer-Dewar J."/>
            <person name="Goldberg J."/>
            <person name="Griggs A."/>
            <person name="Gujja S."/>
            <person name="Hansen M."/>
            <person name="Howarth C."/>
            <person name="Imamovic A."/>
            <person name="Ireland A."/>
            <person name="Larimer J."/>
            <person name="McCowan C."/>
            <person name="Murphy C."/>
            <person name="Pearson M."/>
            <person name="Poon T.W."/>
            <person name="Priest M."/>
            <person name="Roberts A."/>
            <person name="Saif S."/>
            <person name="Shea T."/>
            <person name="Sisk P."/>
            <person name="Sykes S."/>
            <person name="Wortman J."/>
            <person name="Nusbaum C."/>
            <person name="Birren B."/>
        </authorList>
    </citation>
    <scope>NUCLEOTIDE SEQUENCE [LARGE SCALE GENOMIC DNA]</scope>
    <source>
        <strain evidence="1 2">P10297</strain>
    </source>
</reference>
<comment type="caution">
    <text evidence="1">The sequence shown here is derived from an EMBL/GenBank/DDBJ whole genome shotgun (WGS) entry which is preliminary data.</text>
</comment>